<evidence type="ECO:0000256" key="2">
    <source>
        <dbReference type="ARBA" id="ARBA00022737"/>
    </source>
</evidence>
<organism evidence="5">
    <name type="scientific">Fagus sylvatica</name>
    <name type="common">Beechnut</name>
    <dbReference type="NCBI Taxonomy" id="28930"/>
    <lineage>
        <taxon>Eukaryota</taxon>
        <taxon>Viridiplantae</taxon>
        <taxon>Streptophyta</taxon>
        <taxon>Embryophyta</taxon>
        <taxon>Tracheophyta</taxon>
        <taxon>Spermatophyta</taxon>
        <taxon>Magnoliopsida</taxon>
        <taxon>eudicotyledons</taxon>
        <taxon>Gunneridae</taxon>
        <taxon>Pentapetalae</taxon>
        <taxon>rosids</taxon>
        <taxon>fabids</taxon>
        <taxon>Fagales</taxon>
        <taxon>Fagaceae</taxon>
        <taxon>Fagus</taxon>
    </lineage>
</organism>
<dbReference type="InterPro" id="IPR015943">
    <property type="entry name" value="WD40/YVTN_repeat-like_dom_sf"/>
</dbReference>
<dbReference type="PROSITE" id="PS50082">
    <property type="entry name" value="WD_REPEATS_2"/>
    <property type="match status" value="4"/>
</dbReference>
<accession>A0A2N9HTD9</accession>
<evidence type="ECO:0000256" key="4">
    <source>
        <dbReference type="SAM" id="MobiDB-lite"/>
    </source>
</evidence>
<feature type="repeat" description="WD" evidence="3">
    <location>
        <begin position="410"/>
        <end position="444"/>
    </location>
</feature>
<dbReference type="EMBL" id="OIVN01005315">
    <property type="protein sequence ID" value="SPD21889.1"/>
    <property type="molecule type" value="Genomic_DNA"/>
</dbReference>
<feature type="repeat" description="WD" evidence="3">
    <location>
        <begin position="554"/>
        <end position="586"/>
    </location>
</feature>
<dbReference type="AlphaFoldDB" id="A0A2N9HTD9"/>
<protein>
    <submittedName>
        <fullName evidence="5">Uncharacterized protein</fullName>
    </submittedName>
</protein>
<feature type="repeat" description="WD" evidence="3">
    <location>
        <begin position="370"/>
        <end position="410"/>
    </location>
</feature>
<sequence length="772" mass="85910">MMGSYSEEEGDQFYDSREEISSVSDCSEDCSTSSDHCDSVWNGFGDEIWTKNPESVQERRLRFLKWMGLNMDLNLVMREHLEDGSYDKIEMAIDRIMESSGAVLRTPGFEEGFSLSRPTMSDEVPESLENGASEHNCVCTIKNLDDGTEFVVDELGQDGMLSRLREVGSDRSVSFEEFQRNLGPSTLVQHHLRRDIDEARYLVDAKRKVKRGWLRSLGAAACIVDTAVLKTSDLEPTLGTGMRRVRVHPSSKRSKELSSLYACQDFLAHEGSILTMKFSLDGRYLASAGTDGIVRVWKVLEEERSDNLDIPEIDPSCVYFTTNHLSKLSPLDVDKGKLGKMDKLRKSSDSACVILPPNVFRIWEKPLHEFQGHSGDILDLSWSTKGFLLSSSVDKTARLWQVGCDRCLRVFSHNNYVTCVDFNPVDSNYFISGSIDGKVRIWEIVGCKVVDYIDTREIVTAVCYQPNGKVGIVGTMTGNCRFYDIIDNHLQLDVQICLQGKKKSPGKRITGFQFSPSDPSKVMVTSADSVVRILVGVDVICKFKGLRNAGSQMSASFTSDGKHIVSASDDSNVFIWNYTSQDRTSSRTKTIWSSESFLSHNASIAIPWHGMQAMSETLLSPTLSTEIRGSSVKTGSKHRNFDENSDQRMPLSPPDCFSLGRGFLLESLPKGTATWPEEKLSDSCPVANSPAICKSEYKILKSACQGMLNSPHMWGLVVVAAGWDGRIRTYHNYGLPAGMDGLECTAIVDYIFLFETLGLGRSADLSFICMAL</sequence>
<feature type="repeat" description="WD" evidence="3">
    <location>
        <begin position="266"/>
        <end position="307"/>
    </location>
</feature>
<dbReference type="InterPro" id="IPR001680">
    <property type="entry name" value="WD40_rpt"/>
</dbReference>
<dbReference type="InterPro" id="IPR020472">
    <property type="entry name" value="WD40_PAC1"/>
</dbReference>
<dbReference type="InterPro" id="IPR040324">
    <property type="entry name" value="WDR44/Dgr2"/>
</dbReference>
<dbReference type="InterPro" id="IPR036322">
    <property type="entry name" value="WD40_repeat_dom_sf"/>
</dbReference>
<dbReference type="Gene3D" id="2.130.10.10">
    <property type="entry name" value="YVTN repeat-like/Quinoprotein amine dehydrogenase"/>
    <property type="match status" value="1"/>
</dbReference>
<evidence type="ECO:0000313" key="5">
    <source>
        <dbReference type="EMBL" id="SPD15040.1"/>
    </source>
</evidence>
<keyword evidence="1 3" id="KW-0853">WD repeat</keyword>
<proteinExistence type="predicted"/>
<keyword evidence="2" id="KW-0677">Repeat</keyword>
<dbReference type="Pfam" id="PF00400">
    <property type="entry name" value="WD40"/>
    <property type="match status" value="4"/>
</dbReference>
<dbReference type="PANTHER" id="PTHR14221:SF5">
    <property type="entry name" value="TRANSDUCIN_WD40 REPEAT-LIKE SUPERFAMILY PROTEIN"/>
    <property type="match status" value="1"/>
</dbReference>
<reference evidence="5" key="1">
    <citation type="submission" date="2018-02" db="EMBL/GenBank/DDBJ databases">
        <authorList>
            <person name="Cohen D.B."/>
            <person name="Kent A.D."/>
        </authorList>
    </citation>
    <scope>NUCLEOTIDE SEQUENCE</scope>
</reference>
<feature type="region of interest" description="Disordered" evidence="4">
    <location>
        <begin position="629"/>
        <end position="648"/>
    </location>
</feature>
<name>A0A2N9HTD9_FAGSY</name>
<dbReference type="PRINTS" id="PR00320">
    <property type="entry name" value="GPROTEINBRPT"/>
</dbReference>
<dbReference type="PANTHER" id="PTHR14221">
    <property type="entry name" value="WD REPEAT DOMAIN 44"/>
    <property type="match status" value="1"/>
</dbReference>
<dbReference type="SUPFAM" id="SSF50978">
    <property type="entry name" value="WD40 repeat-like"/>
    <property type="match status" value="1"/>
</dbReference>
<evidence type="ECO:0000313" key="6">
    <source>
        <dbReference type="EMBL" id="SPD21889.1"/>
    </source>
</evidence>
<gene>
    <name evidence="5" type="ORF">FSB_LOCUS42922</name>
    <name evidence="6" type="ORF">FSB_LOCUS49771</name>
</gene>
<dbReference type="EMBL" id="OIVN01004026">
    <property type="protein sequence ID" value="SPD15040.1"/>
    <property type="molecule type" value="Genomic_DNA"/>
</dbReference>
<evidence type="ECO:0000256" key="3">
    <source>
        <dbReference type="PROSITE-ProRule" id="PRU00221"/>
    </source>
</evidence>
<dbReference type="SMART" id="SM00320">
    <property type="entry name" value="WD40"/>
    <property type="match status" value="6"/>
</dbReference>
<dbReference type="PROSITE" id="PS50294">
    <property type="entry name" value="WD_REPEATS_REGION"/>
    <property type="match status" value="3"/>
</dbReference>
<evidence type="ECO:0000256" key="1">
    <source>
        <dbReference type="ARBA" id="ARBA00022574"/>
    </source>
</evidence>